<accession>A0ABR2XMD4</accession>
<dbReference type="Gene3D" id="1.10.8.270">
    <property type="entry name" value="putative rabgap domain of human tbc1 domain family member 14 like domains"/>
    <property type="match status" value="1"/>
</dbReference>
<reference evidence="5 6" key="1">
    <citation type="submission" date="2024-02" db="EMBL/GenBank/DDBJ databases">
        <title>First draft genome assembly of two strains of Seiridium cardinale.</title>
        <authorList>
            <person name="Emiliani G."/>
            <person name="Scali E."/>
        </authorList>
    </citation>
    <scope>NUCLEOTIDE SEQUENCE [LARGE SCALE GENOMIC DNA]</scope>
    <source>
        <strain evidence="5 6">BM-138-000479</strain>
    </source>
</reference>
<organism evidence="5 6">
    <name type="scientific">Seiridium cardinale</name>
    <dbReference type="NCBI Taxonomy" id="138064"/>
    <lineage>
        <taxon>Eukaryota</taxon>
        <taxon>Fungi</taxon>
        <taxon>Dikarya</taxon>
        <taxon>Ascomycota</taxon>
        <taxon>Pezizomycotina</taxon>
        <taxon>Sordariomycetes</taxon>
        <taxon>Xylariomycetidae</taxon>
        <taxon>Amphisphaeriales</taxon>
        <taxon>Sporocadaceae</taxon>
        <taxon>Seiridium</taxon>
    </lineage>
</organism>
<dbReference type="Pfam" id="PF22874">
    <property type="entry name" value="SBE2_M"/>
    <property type="match status" value="1"/>
</dbReference>
<dbReference type="Gene3D" id="1.10.472.80">
    <property type="entry name" value="Ypt/Rab-GAP domain of gyp1p, domain 3"/>
    <property type="match status" value="1"/>
</dbReference>
<feature type="compositionally biased region" description="Low complexity" evidence="2">
    <location>
        <begin position="493"/>
        <end position="506"/>
    </location>
</feature>
<protein>
    <submittedName>
        <fullName evidence="5">Rab-GTPase-TBC domain-containing protein</fullName>
    </submittedName>
</protein>
<feature type="compositionally biased region" description="Basic and acidic residues" evidence="2">
    <location>
        <begin position="693"/>
        <end position="705"/>
    </location>
</feature>
<feature type="compositionally biased region" description="Low complexity" evidence="2">
    <location>
        <begin position="760"/>
        <end position="771"/>
    </location>
</feature>
<feature type="compositionally biased region" description="Basic and acidic residues" evidence="2">
    <location>
        <begin position="93"/>
        <end position="126"/>
    </location>
</feature>
<name>A0ABR2XMD4_9PEZI</name>
<feature type="region of interest" description="Disordered" evidence="2">
    <location>
        <begin position="1"/>
        <end position="143"/>
    </location>
</feature>
<keyword evidence="3" id="KW-0812">Transmembrane</keyword>
<feature type="region of interest" description="Disordered" evidence="2">
    <location>
        <begin position="596"/>
        <end position="623"/>
    </location>
</feature>
<dbReference type="InterPro" id="IPR035969">
    <property type="entry name" value="Rab-GAP_TBC_sf"/>
</dbReference>
<feature type="compositionally biased region" description="Low complexity" evidence="2">
    <location>
        <begin position="830"/>
        <end position="843"/>
    </location>
</feature>
<sequence>MWELKTIEARPLDGESYVMGQEDQHSQREPHKISGPHSSILESTERKAGEHMRLVPQGHDIDERDTKNRDRKDRRREEHDVREKRHREHRHGNRESKERDYRVHDASAIKDQESRSRKSRGKEIRSARSRAPSLPRKPIWGERGEDFAAPNHKILKDKVPDHTDAPWYVRMWIAAYMRYRGLDDNLAANVHYTGAEFQTLSLPDMIELFTAKCGVKHKEAEILGSDVWQCVQSAAPPPSASLNRYADFVGEDVQRLRALLATESGIFRRIWSLFFWARAVVKTVALTYVGIVFLCLVAACIYVFMFGASVFNASDDDCLLENAQILEASWSQKFDELRYGIARMEHLVERSADEHPYNRSTRPHPPCLQQLNPATILPKPSGILKGQATRISGVVRQPTANQGRSRTVTKPRPPGLLLFALGLQHFPVCSTFSIIILNRLAGPARSLDPSLPVVRYLDFLGRKRGLVFTPCESSYDSCLNIIPLRREAILRPTSSQSSSHSTFTDTQISSTPSSRASAQAKRDGTHGRRQRNQPTQDSVLPTSVIINTLLQQASQNNLVGNSSQTTFSQNILMVENANMTYDNSRFGALDMHMVVPSPGSPPGMSSSKSSKTSSLRSFGSDDDSSVLADAGHFEEIGLDDDTITIDNAHAHDINQTKSGLNPYSSSFTADLRAQSTRHVGPKIHPAQSTSTRDLARPRSQRDITQKTRPHFPAIRTQFRDTSTQGLSSIGPHPHTSPLPIRSLSARSASALGSNRRHRSPSPNLSLRSLSPKDPNIAPKPRRSSWQSTLERKSVIELEKECDEDDDNIPEGFILDNIPISPRPPVERSSSRSTSRPVSASTSPDRQPQERVRSVGNGTPPVAAAQGSLRSPSWRSEVSLNESITSPGICPSPLKGRAKSWNSALSELSAEAKALTEKLEEHFDELDKTGVFGGIIRPTAKPRVKSALAELPPLRRTNIMIDPLPISKEKEAVLSRTRPSWLPPKDPAEEKKHLKEYQRLMANSIETDRRRQAAREKREKNKDAMASNLARVWEEDVLKRWNDAIRERRTRELWWKGVAPRTRGNVWSQAIGNELGLTETSFLAALNRAHEVEARMAQGKASTEDERKAKWLEKIRADTEGKTWGELNIFQIGGPLHQPLVDVLSAYAMYRSDIGYVNGSNTIAAILLLNLPSPTMAFIALANVLNRPLPLSFYASDNGAKASAYNLLLQTLATKAPQLHKHLTSTALAIEPEDYLLSIFTALFTQHLSLDECTRLWDVYVFEGDALLVRAAVALLMQREPALLAAGNSSEVLQALAEGAQKTLQGREDDWMQRVREAGKA</sequence>
<feature type="transmembrane region" description="Helical" evidence="3">
    <location>
        <begin position="416"/>
        <end position="437"/>
    </location>
</feature>
<evidence type="ECO:0000313" key="5">
    <source>
        <dbReference type="EMBL" id="KAK9774944.1"/>
    </source>
</evidence>
<feature type="compositionally biased region" description="Low complexity" evidence="2">
    <location>
        <begin position="602"/>
        <end position="618"/>
    </location>
</feature>
<dbReference type="PANTHER" id="PTHR47219">
    <property type="entry name" value="RAB GTPASE-ACTIVATING PROTEIN 1-LIKE"/>
    <property type="match status" value="1"/>
</dbReference>
<feature type="coiled-coil region" evidence="1">
    <location>
        <begin position="897"/>
        <end position="924"/>
    </location>
</feature>
<dbReference type="InterPro" id="IPR053949">
    <property type="entry name" value="SBE2/SBE22_M"/>
</dbReference>
<feature type="region of interest" description="Disordered" evidence="2">
    <location>
        <begin position="747"/>
        <end position="788"/>
    </location>
</feature>
<dbReference type="PROSITE" id="PS50086">
    <property type="entry name" value="TBC_RABGAP"/>
    <property type="match status" value="1"/>
</dbReference>
<evidence type="ECO:0000259" key="4">
    <source>
        <dbReference type="PROSITE" id="PS50086"/>
    </source>
</evidence>
<keyword evidence="1" id="KW-0175">Coiled coil</keyword>
<evidence type="ECO:0000256" key="2">
    <source>
        <dbReference type="SAM" id="MobiDB-lite"/>
    </source>
</evidence>
<gene>
    <name evidence="5" type="ORF">SCAR479_08499</name>
</gene>
<dbReference type="InterPro" id="IPR000195">
    <property type="entry name" value="Rab-GAP-TBC_dom"/>
</dbReference>
<feature type="compositionally biased region" description="Basic and acidic residues" evidence="2">
    <location>
        <begin position="1"/>
        <end position="13"/>
    </location>
</feature>
<evidence type="ECO:0000313" key="6">
    <source>
        <dbReference type="Proteomes" id="UP001465668"/>
    </source>
</evidence>
<keyword evidence="3" id="KW-0472">Membrane</keyword>
<dbReference type="SUPFAM" id="SSF47923">
    <property type="entry name" value="Ypt/Rab-GAP domain of gyp1p"/>
    <property type="match status" value="2"/>
</dbReference>
<evidence type="ECO:0000256" key="3">
    <source>
        <dbReference type="SAM" id="Phobius"/>
    </source>
</evidence>
<dbReference type="Proteomes" id="UP001465668">
    <property type="component" value="Unassembled WGS sequence"/>
</dbReference>
<keyword evidence="3" id="KW-1133">Transmembrane helix</keyword>
<dbReference type="InterPro" id="IPR050302">
    <property type="entry name" value="Rab_GAP_TBC_domain"/>
</dbReference>
<keyword evidence="6" id="KW-1185">Reference proteome</keyword>
<feature type="transmembrane region" description="Helical" evidence="3">
    <location>
        <begin position="285"/>
        <end position="305"/>
    </location>
</feature>
<dbReference type="SMART" id="SM00164">
    <property type="entry name" value="TBC"/>
    <property type="match status" value="1"/>
</dbReference>
<feature type="compositionally biased region" description="Polar residues" evidence="2">
    <location>
        <begin position="507"/>
        <end position="517"/>
    </location>
</feature>
<feature type="region of interest" description="Disordered" evidence="2">
    <location>
        <begin position="800"/>
        <end position="892"/>
    </location>
</feature>
<dbReference type="Gene3D" id="1.10.10.750">
    <property type="entry name" value="Ypt/Rab-GAP domain of gyp1p, domain 1"/>
    <property type="match status" value="1"/>
</dbReference>
<evidence type="ECO:0000256" key="1">
    <source>
        <dbReference type="SAM" id="Coils"/>
    </source>
</evidence>
<feature type="domain" description="Rab-GAP TBC" evidence="4">
    <location>
        <begin position="1056"/>
        <end position="1263"/>
    </location>
</feature>
<feature type="compositionally biased region" description="Basic and acidic residues" evidence="2">
    <location>
        <begin position="43"/>
        <end position="83"/>
    </location>
</feature>
<comment type="caution">
    <text evidence="5">The sequence shown here is derived from an EMBL/GenBank/DDBJ whole genome shotgun (WGS) entry which is preliminary data.</text>
</comment>
<dbReference type="PANTHER" id="PTHR47219:SF15">
    <property type="entry name" value="TBC1 DOMAIN FAMILY MEMBER 12 ISOFORM X1"/>
    <property type="match status" value="1"/>
</dbReference>
<dbReference type="Pfam" id="PF00566">
    <property type="entry name" value="RabGAP-TBC"/>
    <property type="match status" value="1"/>
</dbReference>
<dbReference type="EMBL" id="JARVKM010000038">
    <property type="protein sequence ID" value="KAK9774944.1"/>
    <property type="molecule type" value="Genomic_DNA"/>
</dbReference>
<feature type="compositionally biased region" description="Polar residues" evidence="2">
    <location>
        <begin position="867"/>
        <end position="885"/>
    </location>
</feature>
<feature type="region of interest" description="Disordered" evidence="2">
    <location>
        <begin position="492"/>
        <end position="540"/>
    </location>
</feature>
<feature type="compositionally biased region" description="Basic and acidic residues" evidence="2">
    <location>
        <begin position="22"/>
        <end position="32"/>
    </location>
</feature>
<proteinExistence type="predicted"/>
<feature type="region of interest" description="Disordered" evidence="2">
    <location>
        <begin position="677"/>
        <end position="716"/>
    </location>
</feature>